<organism evidence="2 3">
    <name type="scientific">Anaeromyxobacter dehalogenans (strain ATCC BAA-258 / DSM 21875 / 2CP-1)</name>
    <dbReference type="NCBI Taxonomy" id="455488"/>
    <lineage>
        <taxon>Bacteria</taxon>
        <taxon>Pseudomonadati</taxon>
        <taxon>Myxococcota</taxon>
        <taxon>Myxococcia</taxon>
        <taxon>Myxococcales</taxon>
        <taxon>Cystobacterineae</taxon>
        <taxon>Anaeromyxobacteraceae</taxon>
        <taxon>Anaeromyxobacter</taxon>
    </lineage>
</organism>
<accession>B8JFZ4</accession>
<dbReference type="RefSeq" id="WP_012632562.1">
    <property type="nucleotide sequence ID" value="NC_011891.1"/>
</dbReference>
<feature type="transmembrane region" description="Helical" evidence="1">
    <location>
        <begin position="46"/>
        <end position="63"/>
    </location>
</feature>
<keyword evidence="1" id="KW-0472">Membrane</keyword>
<evidence type="ECO:0000256" key="1">
    <source>
        <dbReference type="SAM" id="Phobius"/>
    </source>
</evidence>
<evidence type="ECO:0000313" key="3">
    <source>
        <dbReference type="Proteomes" id="UP000007089"/>
    </source>
</evidence>
<gene>
    <name evidence="2" type="ordered locus">A2cp1_1238</name>
</gene>
<keyword evidence="1" id="KW-0812">Transmembrane</keyword>
<dbReference type="HOGENOM" id="CLU_1522126_0_0_7"/>
<proteinExistence type="predicted"/>
<dbReference type="AlphaFoldDB" id="B8JFZ4"/>
<reference evidence="2" key="1">
    <citation type="submission" date="2009-01" db="EMBL/GenBank/DDBJ databases">
        <title>Complete sequence of Anaeromyxobacter dehalogenans 2CP-1.</title>
        <authorList>
            <consortium name="US DOE Joint Genome Institute"/>
            <person name="Lucas S."/>
            <person name="Copeland A."/>
            <person name="Lapidus A."/>
            <person name="Glavina del Rio T."/>
            <person name="Dalin E."/>
            <person name="Tice H."/>
            <person name="Bruce D."/>
            <person name="Goodwin L."/>
            <person name="Pitluck S."/>
            <person name="Saunders E."/>
            <person name="Brettin T."/>
            <person name="Detter J.C."/>
            <person name="Han C."/>
            <person name="Larimer F."/>
            <person name="Land M."/>
            <person name="Hauser L."/>
            <person name="Kyrpides N."/>
            <person name="Ovchinnikova G."/>
            <person name="Beliaev A.S."/>
            <person name="Richardson P."/>
        </authorList>
    </citation>
    <scope>NUCLEOTIDE SEQUENCE</scope>
    <source>
        <strain evidence="2">2CP-1</strain>
    </source>
</reference>
<name>B8JFZ4_ANAD2</name>
<dbReference type="Proteomes" id="UP000007089">
    <property type="component" value="Chromosome"/>
</dbReference>
<keyword evidence="1" id="KW-1133">Transmembrane helix</keyword>
<keyword evidence="3" id="KW-1185">Reference proteome</keyword>
<protein>
    <submittedName>
        <fullName evidence="2">Uncharacterized protein</fullName>
    </submittedName>
</protein>
<evidence type="ECO:0000313" key="2">
    <source>
        <dbReference type="EMBL" id="ACL64582.1"/>
    </source>
</evidence>
<dbReference type="KEGG" id="acp:A2cp1_1238"/>
<dbReference type="EMBL" id="CP001359">
    <property type="protein sequence ID" value="ACL64582.1"/>
    <property type="molecule type" value="Genomic_DNA"/>
</dbReference>
<sequence length="176" mass="18219">MLRLEESVGALHVTSRLARPRALAVLAAVLLAPAWAARAALPLLAGALAAAAALLVVLGGRAVRARVAGGLVSVRPAAPFAAAVTRPLAGYGAAEVETVADARRRRAEALARGYAARAGAELPSWLAPRSTPGTHDHLRRIVLRPVGAGEPLAVTAWLPPEDDLEPLRRALSDRLA</sequence>